<protein>
    <submittedName>
        <fullName evidence="1">Uncharacterized protein</fullName>
    </submittedName>
</protein>
<sequence length="88" mass="9980">MEEYLPEYEKDIPFAKEEGFQAEALTSTCVVSSLKARRSCRKKGREDEGPSAMIDQAKIHHDALLLQGLLLRRKPFLKDVLSAKEFGL</sequence>
<organism evidence="1 2">
    <name type="scientific">Halocaridina rubra</name>
    <name type="common">Hawaiian red shrimp</name>
    <dbReference type="NCBI Taxonomy" id="373956"/>
    <lineage>
        <taxon>Eukaryota</taxon>
        <taxon>Metazoa</taxon>
        <taxon>Ecdysozoa</taxon>
        <taxon>Arthropoda</taxon>
        <taxon>Crustacea</taxon>
        <taxon>Multicrustacea</taxon>
        <taxon>Malacostraca</taxon>
        <taxon>Eumalacostraca</taxon>
        <taxon>Eucarida</taxon>
        <taxon>Decapoda</taxon>
        <taxon>Pleocyemata</taxon>
        <taxon>Caridea</taxon>
        <taxon>Atyoidea</taxon>
        <taxon>Atyidae</taxon>
        <taxon>Halocaridina</taxon>
    </lineage>
</organism>
<gene>
    <name evidence="1" type="ORF">SK128_003217</name>
</gene>
<comment type="caution">
    <text evidence="1">The sequence shown here is derived from an EMBL/GenBank/DDBJ whole genome shotgun (WGS) entry which is preliminary data.</text>
</comment>
<evidence type="ECO:0000313" key="2">
    <source>
        <dbReference type="Proteomes" id="UP001381693"/>
    </source>
</evidence>
<reference evidence="1 2" key="1">
    <citation type="submission" date="2023-11" db="EMBL/GenBank/DDBJ databases">
        <title>Halocaridina rubra genome assembly.</title>
        <authorList>
            <person name="Smith C."/>
        </authorList>
    </citation>
    <scope>NUCLEOTIDE SEQUENCE [LARGE SCALE GENOMIC DNA]</scope>
    <source>
        <strain evidence="1">EP-1</strain>
        <tissue evidence="1">Whole</tissue>
    </source>
</reference>
<name>A0AAN8WGC7_HALRR</name>
<evidence type="ECO:0000313" key="1">
    <source>
        <dbReference type="EMBL" id="KAK7026090.1"/>
    </source>
</evidence>
<dbReference type="AlphaFoldDB" id="A0AAN8WGC7"/>
<dbReference type="EMBL" id="JAXCGZ010022719">
    <property type="protein sequence ID" value="KAK7026090.1"/>
    <property type="molecule type" value="Genomic_DNA"/>
</dbReference>
<accession>A0AAN8WGC7</accession>
<proteinExistence type="predicted"/>
<dbReference type="Proteomes" id="UP001381693">
    <property type="component" value="Unassembled WGS sequence"/>
</dbReference>
<keyword evidence="2" id="KW-1185">Reference proteome</keyword>